<gene>
    <name evidence="2" type="ORF">IV64_GL001312</name>
</gene>
<sequence>MDFKRKVKLGIATATGALVLGLVAVPSVNHVLHAASNNVSSVSQTAAPTNVKATNQTVSAKSASGTKSNYSVKYVKAGTNATTATYKNTDYNTKSDAKNQVNYLGATQGDTVKLDNGETATVQGTMGRIYVHWNTGNWSVTTIANTEDVAKDPAKFANQVNNQIQKQDLTDKSVTNGAVTVYNQSQSGQANTVKWQKADKVSQVQGQQANTVIKIAADAKN</sequence>
<dbReference type="RefSeq" id="WP_057705427.1">
    <property type="nucleotide sequence ID" value="NZ_JQCL01000013.1"/>
</dbReference>
<evidence type="ECO:0000313" key="3">
    <source>
        <dbReference type="Proteomes" id="UP000051783"/>
    </source>
</evidence>
<evidence type="ECO:0000256" key="1">
    <source>
        <dbReference type="SAM" id="SignalP"/>
    </source>
</evidence>
<feature type="signal peptide" evidence="1">
    <location>
        <begin position="1"/>
        <end position="34"/>
    </location>
</feature>
<feature type="chain" id="PRO_5006420663" description="Extracellular protein" evidence="1">
    <location>
        <begin position="35"/>
        <end position="221"/>
    </location>
</feature>
<evidence type="ECO:0008006" key="4">
    <source>
        <dbReference type="Google" id="ProtNLM"/>
    </source>
</evidence>
<proteinExistence type="predicted"/>
<accession>A0A0R2MQM5</accession>
<keyword evidence="1" id="KW-0732">Signal</keyword>
<dbReference type="Proteomes" id="UP000051783">
    <property type="component" value="Unassembled WGS sequence"/>
</dbReference>
<name>A0A0R2MQM5_9LACO</name>
<dbReference type="STRING" id="942150.IV64_GL001312"/>
<dbReference type="OrthoDB" id="2138638at2"/>
<dbReference type="EMBL" id="JQCL01000013">
    <property type="protein sequence ID" value="KRO14459.1"/>
    <property type="molecule type" value="Genomic_DNA"/>
</dbReference>
<protein>
    <recommendedName>
        <fullName evidence="4">Extracellular protein</fullName>
    </recommendedName>
</protein>
<dbReference type="AlphaFoldDB" id="A0A0R2MQM5"/>
<reference evidence="2 3" key="1">
    <citation type="journal article" date="2015" name="Genome Announc.">
        <title>Expanding the biotechnology potential of lactobacilli through comparative genomics of 213 strains and associated genera.</title>
        <authorList>
            <person name="Sun Z."/>
            <person name="Harris H.M."/>
            <person name="McCann A."/>
            <person name="Guo C."/>
            <person name="Argimon S."/>
            <person name="Zhang W."/>
            <person name="Yang X."/>
            <person name="Jeffery I.B."/>
            <person name="Cooney J.C."/>
            <person name="Kagawa T.F."/>
            <person name="Liu W."/>
            <person name="Song Y."/>
            <person name="Salvetti E."/>
            <person name="Wrobel A."/>
            <person name="Rasinkangas P."/>
            <person name="Parkhill J."/>
            <person name="Rea M.C."/>
            <person name="O'Sullivan O."/>
            <person name="Ritari J."/>
            <person name="Douillard F.P."/>
            <person name="Paul Ross R."/>
            <person name="Yang R."/>
            <person name="Briner A.E."/>
            <person name="Felis G.E."/>
            <person name="de Vos W.M."/>
            <person name="Barrangou R."/>
            <person name="Klaenhammer T.R."/>
            <person name="Caufield P.W."/>
            <person name="Cui Y."/>
            <person name="Zhang H."/>
            <person name="O'Toole P.W."/>
        </authorList>
    </citation>
    <scope>NUCLEOTIDE SEQUENCE [LARGE SCALE GENOMIC DNA]</scope>
    <source>
        <strain evidence="2 3">LMG 26013</strain>
    </source>
</reference>
<comment type="caution">
    <text evidence="2">The sequence shown here is derived from an EMBL/GenBank/DDBJ whole genome shotgun (WGS) entry which is preliminary data.</text>
</comment>
<keyword evidence="3" id="KW-1185">Reference proteome</keyword>
<dbReference type="PATRIC" id="fig|942150.3.peg.1351"/>
<evidence type="ECO:0000313" key="2">
    <source>
        <dbReference type="EMBL" id="KRO14459.1"/>
    </source>
</evidence>
<organism evidence="2 3">
    <name type="scientific">Lactiplantibacillus xiangfangensis</name>
    <dbReference type="NCBI Taxonomy" id="942150"/>
    <lineage>
        <taxon>Bacteria</taxon>
        <taxon>Bacillati</taxon>
        <taxon>Bacillota</taxon>
        <taxon>Bacilli</taxon>
        <taxon>Lactobacillales</taxon>
        <taxon>Lactobacillaceae</taxon>
        <taxon>Lactiplantibacillus</taxon>
    </lineage>
</organism>